<sequence>MAYRVIAPQRPDRYRVSVDEYRRYWREGFIIVRNLVSLEEVDELKRHAMDLLYGRVQIPGVAPPPPDATQEQLLSRFTRVHMLHRADAVAERFLLHPRILDVLEALIGPDVLALQTMLFFNPPGKGGQGWHQDAYYITTYPDTLIGAWLALDPADEENGCLWMAVGSHVEPIYPPPNEEHGFVHADGAFADLTAAENVSHLDDEVNTLSHVARKYEWVPVILEPGDVAFFHGHILHRSYPNRSKDRWRRAFVSHYCNARSWVPWNHGIPYEGDSANYQHILARGTTHLPFAKPRFGTPCAALEPPEVRGKKAGARMMGMDGEMMVVKEPPKPVQEVRAWDPEHEGAWGVRKN</sequence>
<dbReference type="GO" id="GO:0016706">
    <property type="term" value="F:2-oxoglutarate-dependent dioxygenase activity"/>
    <property type="evidence" value="ECO:0007669"/>
    <property type="project" value="UniProtKB-ARBA"/>
</dbReference>
<dbReference type="SUPFAM" id="SSF51197">
    <property type="entry name" value="Clavaminate synthase-like"/>
    <property type="match status" value="1"/>
</dbReference>
<dbReference type="GO" id="GO:0005506">
    <property type="term" value="F:iron ion binding"/>
    <property type="evidence" value="ECO:0007669"/>
    <property type="project" value="UniProtKB-ARBA"/>
</dbReference>
<gene>
    <name evidence="2" type="ORF">HRbin17_00943</name>
</gene>
<evidence type="ECO:0008006" key="4">
    <source>
        <dbReference type="Google" id="ProtNLM"/>
    </source>
</evidence>
<dbReference type="Proteomes" id="UP000236173">
    <property type="component" value="Unassembled WGS sequence"/>
</dbReference>
<dbReference type="PANTHER" id="PTHR20883">
    <property type="entry name" value="PHYTANOYL-COA DIOXYGENASE DOMAIN CONTAINING 1"/>
    <property type="match status" value="1"/>
</dbReference>
<evidence type="ECO:0000256" key="1">
    <source>
        <dbReference type="SAM" id="MobiDB-lite"/>
    </source>
</evidence>
<evidence type="ECO:0000313" key="2">
    <source>
        <dbReference type="EMBL" id="GBC98431.1"/>
    </source>
</evidence>
<dbReference type="InterPro" id="IPR008775">
    <property type="entry name" value="Phytyl_CoA_dOase-like"/>
</dbReference>
<accession>A0A2H5XB62</accession>
<dbReference type="EMBL" id="BEHT01000010">
    <property type="protein sequence ID" value="GBC98431.1"/>
    <property type="molecule type" value="Genomic_DNA"/>
</dbReference>
<comment type="caution">
    <text evidence="2">The sequence shown here is derived from an EMBL/GenBank/DDBJ whole genome shotgun (WGS) entry which is preliminary data.</text>
</comment>
<dbReference type="Gene3D" id="2.60.120.620">
    <property type="entry name" value="q2cbj1_9rhob like domain"/>
    <property type="match status" value="1"/>
</dbReference>
<organism evidence="2 3">
    <name type="scientific">Candidatus Fervidibacter japonicus</name>
    <dbReference type="NCBI Taxonomy" id="2035412"/>
    <lineage>
        <taxon>Bacteria</taxon>
        <taxon>Candidatus Fervidibacterota</taxon>
        <taxon>Candidatus Fervidibacter</taxon>
    </lineage>
</organism>
<dbReference type="AlphaFoldDB" id="A0A2H5XB62"/>
<dbReference type="PANTHER" id="PTHR20883:SF48">
    <property type="entry name" value="ECTOINE DIOXYGENASE"/>
    <property type="match status" value="1"/>
</dbReference>
<protein>
    <recommendedName>
        <fullName evidence="4">Phytanoyl-CoA dioxygenase family protein</fullName>
    </recommendedName>
</protein>
<dbReference type="Pfam" id="PF05721">
    <property type="entry name" value="PhyH"/>
    <property type="match status" value="1"/>
</dbReference>
<name>A0A2H5XB62_9BACT</name>
<proteinExistence type="predicted"/>
<evidence type="ECO:0000313" key="3">
    <source>
        <dbReference type="Proteomes" id="UP000236173"/>
    </source>
</evidence>
<feature type="region of interest" description="Disordered" evidence="1">
    <location>
        <begin position="328"/>
        <end position="352"/>
    </location>
</feature>
<reference evidence="3" key="1">
    <citation type="submission" date="2017-09" db="EMBL/GenBank/DDBJ databases">
        <title>Metaegenomics of thermophilic ammonia-oxidizing enrichment culture.</title>
        <authorList>
            <person name="Kato S."/>
            <person name="Suzuki K."/>
        </authorList>
    </citation>
    <scope>NUCLEOTIDE SEQUENCE [LARGE SCALE GENOMIC DNA]</scope>
</reference>